<evidence type="ECO:0000313" key="5">
    <source>
        <dbReference type="EMBL" id="RXN93479.1"/>
    </source>
</evidence>
<keyword evidence="6" id="KW-1185">Reference proteome</keyword>
<dbReference type="OrthoDB" id="9775455at2"/>
<protein>
    <submittedName>
        <fullName evidence="5">Secretion protein</fullName>
    </submittedName>
</protein>
<dbReference type="AlphaFoldDB" id="A0A4Q1HR62"/>
<dbReference type="InterPro" id="IPR004846">
    <property type="entry name" value="T2SS/T3SS_dom"/>
</dbReference>
<comment type="similarity">
    <text evidence="1">Belongs to the bacterial secretin family.</text>
</comment>
<comment type="caution">
    <text evidence="5">The sequence shown here is derived from an EMBL/GenBank/DDBJ whole genome shotgun (WGS) entry which is preliminary data.</text>
</comment>
<evidence type="ECO:0000259" key="3">
    <source>
        <dbReference type="Pfam" id="PF00263"/>
    </source>
</evidence>
<dbReference type="InterPro" id="IPR001775">
    <property type="entry name" value="GspD/PilQ"/>
</dbReference>
<dbReference type="Pfam" id="PF13629">
    <property type="entry name" value="T2SS-T3SS_pil_N"/>
    <property type="match status" value="1"/>
</dbReference>
<feature type="domain" description="Type II/III secretion system secretin-like" evidence="3">
    <location>
        <begin position="248"/>
        <end position="403"/>
    </location>
</feature>
<evidence type="ECO:0000256" key="1">
    <source>
        <dbReference type="RuleBase" id="RU004003"/>
    </source>
</evidence>
<evidence type="ECO:0000259" key="4">
    <source>
        <dbReference type="Pfam" id="PF13629"/>
    </source>
</evidence>
<dbReference type="Pfam" id="PF00263">
    <property type="entry name" value="Secretin"/>
    <property type="match status" value="1"/>
</dbReference>
<dbReference type="PANTHER" id="PTHR30332:SF17">
    <property type="entry name" value="TYPE IV PILIATION SYSTEM PROTEIN DR_0774-RELATED"/>
    <property type="match status" value="1"/>
</dbReference>
<accession>A0A4Q1HR62</accession>
<name>A0A4Q1HR62_9BURK</name>
<evidence type="ECO:0000256" key="2">
    <source>
        <dbReference type="SAM" id="MobiDB-lite"/>
    </source>
</evidence>
<evidence type="ECO:0000313" key="6">
    <source>
        <dbReference type="Proteomes" id="UP000290849"/>
    </source>
</evidence>
<sequence length="489" mass="51260">MAGAGRILCATLAACPVVHADGAGVAHVEGPVEAPRILDMLAGETRVLSHRGVTRVAVGDGKVLQALAADGREVIVFARAAGESSLHVWAAGRRSAYHLRVLPAGTRSARAEIDTLLARIPGARGIAVGEHVVIEGNDLSDADQERVAALAQRYPQVLDFTGKVGWDRMVQLDVQVVELPRTRLSELGLRWDGATEGGLHVGAGLDAVSSGRLQGRPGAAPLAVPLRSAPLTGYVGLNAVLGARLNLLAQSGDAVILAQPQLLARSGATAEFLAGGEVPYATTDRNGQAKTMFKPYGVSLRITPSIAASGAVRSRIEVEASSVDATLPSAAGPALKTRRAVTEFNVRSGHTLVIGGFLSRNKIRATAGLPMLSELPWIGGLFGSRRDELQETELAIFVTPTVVSGLDPGMRETIRRGQAVLRESFDTAPRLLAPYAGVAPSRQWDPFRGDGSQWDTRRAQAGTGAGAEGEASHAQVRDPYAASYPIDLP</sequence>
<feature type="region of interest" description="Disordered" evidence="2">
    <location>
        <begin position="443"/>
        <end position="476"/>
    </location>
</feature>
<dbReference type="Proteomes" id="UP000290849">
    <property type="component" value="Unassembled WGS sequence"/>
</dbReference>
<dbReference type="PRINTS" id="PR00811">
    <property type="entry name" value="BCTERIALGSPD"/>
</dbReference>
<dbReference type="GO" id="GO:0015627">
    <property type="term" value="C:type II protein secretion system complex"/>
    <property type="evidence" value="ECO:0007669"/>
    <property type="project" value="TreeGrafter"/>
</dbReference>
<dbReference type="GO" id="GO:0009306">
    <property type="term" value="P:protein secretion"/>
    <property type="evidence" value="ECO:0007669"/>
    <property type="project" value="InterPro"/>
</dbReference>
<proteinExistence type="inferred from homology"/>
<reference evidence="5 6" key="1">
    <citation type="journal article" date="2017" name="Int. J. Syst. Evol. Microbiol.">
        <title>Achromobacter aloeverae sp. nov., isolated from the root of Aloe vera (L.) Burm.f.</title>
        <authorList>
            <person name="Kuncharoen N."/>
            <person name="Muramatsu Y."/>
            <person name="Shibata C."/>
            <person name="Kamakura Y."/>
            <person name="Nakagawa Y."/>
            <person name="Tanasupawat S."/>
        </authorList>
    </citation>
    <scope>NUCLEOTIDE SEQUENCE [LARGE SCALE GENOMIC DNA]</scope>
    <source>
        <strain evidence="5 6">AVA-1</strain>
    </source>
</reference>
<dbReference type="InterPro" id="IPR032789">
    <property type="entry name" value="T2SS-T3SS_pil_N"/>
</dbReference>
<gene>
    <name evidence="5" type="ORF">C7R54_03955</name>
</gene>
<dbReference type="InterPro" id="IPR050810">
    <property type="entry name" value="Bact_Secretion_Sys_Channel"/>
</dbReference>
<feature type="domain" description="Pilus formation protein N-terminal" evidence="4">
    <location>
        <begin position="35"/>
        <end position="101"/>
    </location>
</feature>
<organism evidence="5 6">
    <name type="scientific">Achromobacter aloeverae</name>
    <dbReference type="NCBI Taxonomy" id="1750518"/>
    <lineage>
        <taxon>Bacteria</taxon>
        <taxon>Pseudomonadati</taxon>
        <taxon>Pseudomonadota</taxon>
        <taxon>Betaproteobacteria</taxon>
        <taxon>Burkholderiales</taxon>
        <taxon>Alcaligenaceae</taxon>
        <taxon>Achromobacter</taxon>
    </lineage>
</organism>
<dbReference type="EMBL" id="PYAL01000001">
    <property type="protein sequence ID" value="RXN93479.1"/>
    <property type="molecule type" value="Genomic_DNA"/>
</dbReference>
<dbReference type="PANTHER" id="PTHR30332">
    <property type="entry name" value="PROBABLE GENERAL SECRETION PATHWAY PROTEIN D"/>
    <property type="match status" value="1"/>
</dbReference>